<dbReference type="SUPFAM" id="SSF111369">
    <property type="entry name" value="HlyD-like secretion proteins"/>
    <property type="match status" value="1"/>
</dbReference>
<organism evidence="6 7">
    <name type="scientific">Rhodopirellula baltica (strain DSM 10527 / NCIMB 13988 / SH1)</name>
    <dbReference type="NCBI Taxonomy" id="243090"/>
    <lineage>
        <taxon>Bacteria</taxon>
        <taxon>Pseudomonadati</taxon>
        <taxon>Planctomycetota</taxon>
        <taxon>Planctomycetia</taxon>
        <taxon>Pirellulales</taxon>
        <taxon>Pirellulaceae</taxon>
        <taxon>Rhodopirellula</taxon>
    </lineage>
</organism>
<dbReference type="GO" id="GO:0030313">
    <property type="term" value="C:cell envelope"/>
    <property type="evidence" value="ECO:0000318"/>
    <property type="project" value="GO_Central"/>
</dbReference>
<dbReference type="InterPro" id="IPR058625">
    <property type="entry name" value="MdtA-like_BSH"/>
</dbReference>
<keyword evidence="3" id="KW-0732">Signal</keyword>
<evidence type="ECO:0000256" key="2">
    <source>
        <dbReference type="SAM" id="Coils"/>
    </source>
</evidence>
<protein>
    <submittedName>
        <fullName evidence="6">Probable copper efflux system protein cusB (Precursor)</fullName>
    </submittedName>
</protein>
<dbReference type="KEGG" id="rba:RB9313"/>
<feature type="coiled-coil region" evidence="2">
    <location>
        <begin position="185"/>
        <end position="254"/>
    </location>
</feature>
<dbReference type="Gene3D" id="2.40.30.170">
    <property type="match status" value="1"/>
</dbReference>
<evidence type="ECO:0000259" key="5">
    <source>
        <dbReference type="Pfam" id="PF25954"/>
    </source>
</evidence>
<dbReference type="eggNOG" id="COG0845">
    <property type="taxonomic scope" value="Bacteria"/>
</dbReference>
<evidence type="ECO:0000313" key="7">
    <source>
        <dbReference type="Proteomes" id="UP000001025"/>
    </source>
</evidence>
<dbReference type="PANTHER" id="PTHR30097">
    <property type="entry name" value="CATION EFFLUX SYSTEM PROTEIN CUSB"/>
    <property type="match status" value="1"/>
</dbReference>
<dbReference type="InterPro" id="IPR051909">
    <property type="entry name" value="MFP_Cation_Efflux"/>
</dbReference>
<name>Q7ULS7_RHOBA</name>
<dbReference type="GO" id="GO:0015679">
    <property type="term" value="P:plasma membrane copper ion transport"/>
    <property type="evidence" value="ECO:0000318"/>
    <property type="project" value="GO_Central"/>
</dbReference>
<dbReference type="PATRIC" id="fig|243090.15.peg.4462"/>
<evidence type="ECO:0000256" key="3">
    <source>
        <dbReference type="SAM" id="SignalP"/>
    </source>
</evidence>
<gene>
    <name evidence="6" type="ordered locus">RB9313</name>
</gene>
<sequence length="376" mass="41433">MVMHRAMIAAGLSLVVAFPVFAQDSQRTVSNDSQQTTWIGDLIVTAAQSGSAVAVHPGRLVKIHVTEGDAVDLGELLASLDDVVASLQHQSAEQDLAIIQFQSDQTLDLDAALAFLEEQKSAAREHDAGAAIQKRLAENDIRVQAAQKAEAVAKSEWTRAVNAKKDFDDAVSQSEIDQFRLAYEQRSLETQQAIFEQENARLEQSVDQATAASLQTKIRSADVAVRQAKAAANVVQLKKKLKEQQLELARVNVEQHSLKSPIDGIVVEVSHRVGDWVQPGESIARVVRLDRLRVEGYLPAKWIHWLRDESEPKLIVELATGETTERTGEAKFISPEVDPLTRETRFWIEVDNADGKLLPGSPARLLLPNIDHGTTR</sequence>
<dbReference type="Pfam" id="PF25917">
    <property type="entry name" value="BSH_RND"/>
    <property type="match status" value="1"/>
</dbReference>
<dbReference type="GO" id="GO:0060003">
    <property type="term" value="P:copper ion export"/>
    <property type="evidence" value="ECO:0000318"/>
    <property type="project" value="GO_Central"/>
</dbReference>
<evidence type="ECO:0000256" key="1">
    <source>
        <dbReference type="ARBA" id="ARBA00022448"/>
    </source>
</evidence>
<feature type="domain" description="Multidrug resistance protein MdtA-like barrel-sandwich hybrid" evidence="4">
    <location>
        <begin position="58"/>
        <end position="287"/>
    </location>
</feature>
<dbReference type="PANTHER" id="PTHR30097:SF4">
    <property type="entry name" value="SLR6042 PROTEIN"/>
    <property type="match status" value="1"/>
</dbReference>
<dbReference type="STRING" id="243090.RB9313"/>
<dbReference type="Pfam" id="PF25954">
    <property type="entry name" value="Beta-barrel_RND_2"/>
    <property type="match status" value="1"/>
</dbReference>
<feature type="signal peptide" evidence="3">
    <location>
        <begin position="1"/>
        <end position="22"/>
    </location>
</feature>
<reference evidence="6 7" key="1">
    <citation type="journal article" date="2003" name="Proc. Natl. Acad. Sci. U.S.A.">
        <title>Complete genome sequence of the marine planctomycete Pirellula sp. strain 1.</title>
        <authorList>
            <person name="Gloeckner F.O."/>
            <person name="Kube M."/>
            <person name="Bauer M."/>
            <person name="Teeling H."/>
            <person name="Lombardot T."/>
            <person name="Ludwig W."/>
            <person name="Gade D."/>
            <person name="Beck A."/>
            <person name="Borzym K."/>
            <person name="Heitmann K."/>
            <person name="Rabus R."/>
            <person name="Schlesner H."/>
            <person name="Amann R."/>
            <person name="Reinhardt R."/>
        </authorList>
    </citation>
    <scope>NUCLEOTIDE SEQUENCE [LARGE SCALE GENOMIC DNA]</scope>
    <source>
        <strain evidence="7">DSM 10527 / NCIMB 13988 / SH1</strain>
    </source>
</reference>
<keyword evidence="1" id="KW-0813">Transport</keyword>
<dbReference type="AlphaFoldDB" id="Q7ULS7"/>
<dbReference type="Proteomes" id="UP000001025">
    <property type="component" value="Chromosome"/>
</dbReference>
<proteinExistence type="predicted"/>
<dbReference type="HOGENOM" id="CLU_071820_0_0_0"/>
<evidence type="ECO:0000313" key="6">
    <source>
        <dbReference type="EMBL" id="CAD76192.1"/>
    </source>
</evidence>
<dbReference type="EnsemblBacteria" id="CAD76192">
    <property type="protein sequence ID" value="CAD76192"/>
    <property type="gene ID" value="RB9313"/>
</dbReference>
<dbReference type="Gene3D" id="2.40.50.100">
    <property type="match status" value="1"/>
</dbReference>
<dbReference type="InParanoid" id="Q7ULS7"/>
<feature type="chain" id="PRO_5004292122" evidence="3">
    <location>
        <begin position="23"/>
        <end position="376"/>
    </location>
</feature>
<keyword evidence="7" id="KW-1185">Reference proteome</keyword>
<dbReference type="InterPro" id="IPR058792">
    <property type="entry name" value="Beta-barrel_RND_2"/>
</dbReference>
<feature type="domain" description="CusB-like beta-barrel" evidence="5">
    <location>
        <begin position="315"/>
        <end position="365"/>
    </location>
</feature>
<dbReference type="EMBL" id="BX294149">
    <property type="protein sequence ID" value="CAD76192.1"/>
    <property type="molecule type" value="Genomic_DNA"/>
</dbReference>
<accession>Q7ULS7</accession>
<evidence type="ECO:0000259" key="4">
    <source>
        <dbReference type="Pfam" id="PF25917"/>
    </source>
</evidence>
<dbReference type="OrthoDB" id="259511at2"/>
<keyword evidence="2" id="KW-0175">Coiled coil</keyword>